<dbReference type="Proteomes" id="UP000288805">
    <property type="component" value="Unassembled WGS sequence"/>
</dbReference>
<protein>
    <submittedName>
        <fullName evidence="2">Uncharacterized protein</fullName>
    </submittedName>
</protein>
<evidence type="ECO:0000313" key="3">
    <source>
        <dbReference type="Proteomes" id="UP000288805"/>
    </source>
</evidence>
<organism evidence="2 3">
    <name type="scientific">Vitis vinifera</name>
    <name type="common">Grape</name>
    <dbReference type="NCBI Taxonomy" id="29760"/>
    <lineage>
        <taxon>Eukaryota</taxon>
        <taxon>Viridiplantae</taxon>
        <taxon>Streptophyta</taxon>
        <taxon>Embryophyta</taxon>
        <taxon>Tracheophyta</taxon>
        <taxon>Spermatophyta</taxon>
        <taxon>Magnoliopsida</taxon>
        <taxon>eudicotyledons</taxon>
        <taxon>Gunneridae</taxon>
        <taxon>Pentapetalae</taxon>
        <taxon>rosids</taxon>
        <taxon>Vitales</taxon>
        <taxon>Vitaceae</taxon>
        <taxon>Viteae</taxon>
        <taxon>Vitis</taxon>
    </lineage>
</organism>
<dbReference type="AlphaFoldDB" id="A0A438CNM5"/>
<accession>A0A438CNM5</accession>
<proteinExistence type="predicted"/>
<evidence type="ECO:0000256" key="1">
    <source>
        <dbReference type="SAM" id="MobiDB-lite"/>
    </source>
</evidence>
<reference evidence="2 3" key="1">
    <citation type="journal article" date="2018" name="PLoS Genet.">
        <title>Population sequencing reveals clonal diversity and ancestral inbreeding in the grapevine cultivar Chardonnay.</title>
        <authorList>
            <person name="Roach M.J."/>
            <person name="Johnson D.L."/>
            <person name="Bohlmann J."/>
            <person name="van Vuuren H.J."/>
            <person name="Jones S.J."/>
            <person name="Pretorius I.S."/>
            <person name="Schmidt S.A."/>
            <person name="Borneman A.R."/>
        </authorList>
    </citation>
    <scope>NUCLEOTIDE SEQUENCE [LARGE SCALE GENOMIC DNA]</scope>
    <source>
        <strain evidence="3">cv. Chardonnay</strain>
        <tissue evidence="2">Leaf</tissue>
    </source>
</reference>
<feature type="region of interest" description="Disordered" evidence="1">
    <location>
        <begin position="1"/>
        <end position="20"/>
    </location>
</feature>
<dbReference type="EMBL" id="QGNW01002165">
    <property type="protein sequence ID" value="RVW24804.1"/>
    <property type="molecule type" value="Genomic_DNA"/>
</dbReference>
<name>A0A438CNM5_VITVI</name>
<sequence length="52" mass="5487">MNGPDGPVPKSWGEGDQTSGGNVGAWFNEFLKLATSDGQYGLGFYGPSYTDL</sequence>
<gene>
    <name evidence="2" type="ORF">CK203_080319</name>
</gene>
<comment type="caution">
    <text evidence="2">The sequence shown here is derived from an EMBL/GenBank/DDBJ whole genome shotgun (WGS) entry which is preliminary data.</text>
</comment>
<evidence type="ECO:0000313" key="2">
    <source>
        <dbReference type="EMBL" id="RVW24804.1"/>
    </source>
</evidence>